<dbReference type="Proteomes" id="UP000799640">
    <property type="component" value="Unassembled WGS sequence"/>
</dbReference>
<proteinExistence type="predicted"/>
<keyword evidence="2" id="KW-1185">Reference proteome</keyword>
<dbReference type="AlphaFoldDB" id="A0A6G1HXT7"/>
<evidence type="ECO:0000313" key="1">
    <source>
        <dbReference type="EMBL" id="KAF2400868.1"/>
    </source>
</evidence>
<dbReference type="EMBL" id="ML996694">
    <property type="protein sequence ID" value="KAF2400868.1"/>
    <property type="molecule type" value="Genomic_DNA"/>
</dbReference>
<gene>
    <name evidence="1" type="ORF">EJ06DRAFT_529961</name>
</gene>
<organism evidence="1 2">
    <name type="scientific">Trichodelitschia bisporula</name>
    <dbReference type="NCBI Taxonomy" id="703511"/>
    <lineage>
        <taxon>Eukaryota</taxon>
        <taxon>Fungi</taxon>
        <taxon>Dikarya</taxon>
        <taxon>Ascomycota</taxon>
        <taxon>Pezizomycotina</taxon>
        <taxon>Dothideomycetes</taxon>
        <taxon>Dothideomycetes incertae sedis</taxon>
        <taxon>Phaeotrichales</taxon>
        <taxon>Phaeotrichaceae</taxon>
        <taxon>Trichodelitschia</taxon>
    </lineage>
</organism>
<accession>A0A6G1HXT7</accession>
<sequence>MGYLRTYIDLTTLISKLKYIEPMMEFVFHASDVVNDFESLRVPVVVAGHLALAMMKHAHGTITDIHIVIMTDTPAETIQHLIATFPEKYTVVHENSRQSGNKFILSNDRGSTLVSVAFVPCNSPIHPVLKRDWHEVLGVPVLQNVELLRMVRSILE</sequence>
<protein>
    <submittedName>
        <fullName evidence="1">Uncharacterized protein</fullName>
    </submittedName>
</protein>
<name>A0A6G1HXT7_9PEZI</name>
<evidence type="ECO:0000313" key="2">
    <source>
        <dbReference type="Proteomes" id="UP000799640"/>
    </source>
</evidence>
<reference evidence="1" key="1">
    <citation type="journal article" date="2020" name="Stud. Mycol.">
        <title>101 Dothideomycetes genomes: a test case for predicting lifestyles and emergence of pathogens.</title>
        <authorList>
            <person name="Haridas S."/>
            <person name="Albert R."/>
            <person name="Binder M."/>
            <person name="Bloem J."/>
            <person name="Labutti K."/>
            <person name="Salamov A."/>
            <person name="Andreopoulos B."/>
            <person name="Baker S."/>
            <person name="Barry K."/>
            <person name="Bills G."/>
            <person name="Bluhm B."/>
            <person name="Cannon C."/>
            <person name="Castanera R."/>
            <person name="Culley D."/>
            <person name="Daum C."/>
            <person name="Ezra D."/>
            <person name="Gonzalez J."/>
            <person name="Henrissat B."/>
            <person name="Kuo A."/>
            <person name="Liang C."/>
            <person name="Lipzen A."/>
            <person name="Lutzoni F."/>
            <person name="Magnuson J."/>
            <person name="Mondo S."/>
            <person name="Nolan M."/>
            <person name="Ohm R."/>
            <person name="Pangilinan J."/>
            <person name="Park H.-J."/>
            <person name="Ramirez L."/>
            <person name="Alfaro M."/>
            <person name="Sun H."/>
            <person name="Tritt A."/>
            <person name="Yoshinaga Y."/>
            <person name="Zwiers L.-H."/>
            <person name="Turgeon B."/>
            <person name="Goodwin S."/>
            <person name="Spatafora J."/>
            <person name="Crous P."/>
            <person name="Grigoriev I."/>
        </authorList>
    </citation>
    <scope>NUCLEOTIDE SEQUENCE</scope>
    <source>
        <strain evidence="1">CBS 262.69</strain>
    </source>
</reference>